<dbReference type="EMBL" id="JACHEK010000004">
    <property type="protein sequence ID" value="MBB6144447.1"/>
    <property type="molecule type" value="Genomic_DNA"/>
</dbReference>
<dbReference type="AlphaFoldDB" id="A0A841JVF1"/>
<comment type="caution">
    <text evidence="1">The sequence shown here is derived from an EMBL/GenBank/DDBJ whole genome shotgun (WGS) entry which is preliminary data.</text>
</comment>
<name>A0A841JVF1_9BACT</name>
<dbReference type="Proteomes" id="UP000538666">
    <property type="component" value="Unassembled WGS sequence"/>
</dbReference>
<reference evidence="1 2" key="1">
    <citation type="submission" date="2020-08" db="EMBL/GenBank/DDBJ databases">
        <title>Genomic Encyclopedia of Type Strains, Phase IV (KMG-IV): sequencing the most valuable type-strain genomes for metagenomic binning, comparative biology and taxonomic classification.</title>
        <authorList>
            <person name="Goeker M."/>
        </authorList>
    </citation>
    <scope>NUCLEOTIDE SEQUENCE [LARGE SCALE GENOMIC DNA]</scope>
    <source>
        <strain evidence="1 2">DSM 103733</strain>
    </source>
</reference>
<evidence type="ECO:0000313" key="1">
    <source>
        <dbReference type="EMBL" id="MBB6144447.1"/>
    </source>
</evidence>
<evidence type="ECO:0000313" key="2">
    <source>
        <dbReference type="Proteomes" id="UP000538666"/>
    </source>
</evidence>
<accession>A0A841JVF1</accession>
<gene>
    <name evidence="1" type="ORF">HNQ77_002399</name>
</gene>
<organism evidence="1 2">
    <name type="scientific">Silvibacterium bohemicum</name>
    <dbReference type="NCBI Taxonomy" id="1577686"/>
    <lineage>
        <taxon>Bacteria</taxon>
        <taxon>Pseudomonadati</taxon>
        <taxon>Acidobacteriota</taxon>
        <taxon>Terriglobia</taxon>
        <taxon>Terriglobales</taxon>
        <taxon>Acidobacteriaceae</taxon>
        <taxon>Silvibacterium</taxon>
    </lineage>
</organism>
<sequence>MAVDLPRTKQVKAKMRIRASIGLARPFHVRERPNSCEDIISSQIACRATLYAGRLLHRNFAVFAH</sequence>
<proteinExistence type="predicted"/>
<keyword evidence="2" id="KW-1185">Reference proteome</keyword>
<protein>
    <submittedName>
        <fullName evidence="1">Uncharacterized protein</fullName>
    </submittedName>
</protein>